<gene>
    <name evidence="4" type="ORF">C3L33_08761</name>
</gene>
<dbReference type="AlphaFoldDB" id="A0A6A4LJ98"/>
<dbReference type="InterPro" id="IPR050130">
    <property type="entry name" value="ClpA_ClpB"/>
</dbReference>
<dbReference type="GO" id="GO:0034605">
    <property type="term" value="P:cellular response to heat"/>
    <property type="evidence" value="ECO:0007669"/>
    <property type="project" value="TreeGrafter"/>
</dbReference>
<evidence type="ECO:0000313" key="5">
    <source>
        <dbReference type="Proteomes" id="UP000428333"/>
    </source>
</evidence>
<evidence type="ECO:0000259" key="3">
    <source>
        <dbReference type="Pfam" id="PF00004"/>
    </source>
</evidence>
<evidence type="ECO:0000313" key="4">
    <source>
        <dbReference type="EMBL" id="KAE9459343.1"/>
    </source>
</evidence>
<evidence type="ECO:0000256" key="2">
    <source>
        <dbReference type="ARBA" id="ARBA00022840"/>
    </source>
</evidence>
<keyword evidence="5" id="KW-1185">Reference proteome</keyword>
<dbReference type="PANTHER" id="PTHR11638:SF86">
    <property type="entry name" value="CHAPERONE PROTEIN CLPB4, MITOCHONDRIAL"/>
    <property type="match status" value="1"/>
</dbReference>
<proteinExistence type="predicted"/>
<protein>
    <recommendedName>
        <fullName evidence="3">ATPase AAA-type core domain-containing protein</fullName>
    </recommendedName>
</protein>
<dbReference type="InterPro" id="IPR027417">
    <property type="entry name" value="P-loop_NTPase"/>
</dbReference>
<dbReference type="GO" id="GO:0016887">
    <property type="term" value="F:ATP hydrolysis activity"/>
    <property type="evidence" value="ECO:0007669"/>
    <property type="project" value="InterPro"/>
</dbReference>
<accession>A0A6A4LJ98</accession>
<feature type="domain" description="ATPase AAA-type core" evidence="3">
    <location>
        <begin position="139"/>
        <end position="252"/>
    </location>
</feature>
<keyword evidence="1" id="KW-0547">Nucleotide-binding</keyword>
<dbReference type="GO" id="GO:0005524">
    <property type="term" value="F:ATP binding"/>
    <property type="evidence" value="ECO:0007669"/>
    <property type="project" value="UniProtKB-KW"/>
</dbReference>
<reference evidence="4 5" key="1">
    <citation type="journal article" date="2019" name="Genome Biol. Evol.">
        <title>The Rhododendron genome and chromosomal organization provide insight into shared whole-genome duplications across the heath family (Ericaceae).</title>
        <authorList>
            <person name="Soza V.L."/>
            <person name="Lindsley D."/>
            <person name="Waalkes A."/>
            <person name="Ramage E."/>
            <person name="Patwardhan R.P."/>
            <person name="Burton J.N."/>
            <person name="Adey A."/>
            <person name="Kumar A."/>
            <person name="Qiu R."/>
            <person name="Shendure J."/>
            <person name="Hall B."/>
        </authorList>
    </citation>
    <scope>NUCLEOTIDE SEQUENCE [LARGE SCALE GENOMIC DNA]</scope>
    <source>
        <strain evidence="4">RSF 1966-606</strain>
    </source>
</reference>
<dbReference type="Gene3D" id="3.40.50.300">
    <property type="entry name" value="P-loop containing nucleotide triphosphate hydrolases"/>
    <property type="match status" value="1"/>
</dbReference>
<feature type="non-terminal residue" evidence="4">
    <location>
        <position position="1"/>
    </location>
</feature>
<dbReference type="Pfam" id="PF00004">
    <property type="entry name" value="AAA"/>
    <property type="match status" value="1"/>
</dbReference>
<dbReference type="PANTHER" id="PTHR11638">
    <property type="entry name" value="ATP-DEPENDENT CLP PROTEASE"/>
    <property type="match status" value="1"/>
</dbReference>
<sequence length="270" mass="29987">MVTRKIFRTAAAGVKTAANISSRSQLRSLGTSTGLLLPPIGSTKSRFSAKYPFRHDDIFFGKRSHSLSYSTAAKSSPSRCQYVIDQQGKCEALDEYRNDLTELARRGKLNPVSRPRREDEIERCVQIPSRDRTKNNPIIIGERGKERTEIVEGLAQGMVRGDASEILVHRKLVSLDMGSLLAGAESGRHLVQRLEAVLKDITASSNNHDDQKIIIFIDEIHTLIGADVDVGNLLNSMLGRRGSDVRIVGATTWSGYKEYIDQDLDLEFVC</sequence>
<keyword evidence="2" id="KW-0067">ATP-binding</keyword>
<dbReference type="GO" id="GO:0005737">
    <property type="term" value="C:cytoplasm"/>
    <property type="evidence" value="ECO:0007669"/>
    <property type="project" value="TreeGrafter"/>
</dbReference>
<name>A0A6A4LJ98_9ERIC</name>
<dbReference type="Proteomes" id="UP000428333">
    <property type="component" value="Linkage Group LG05"/>
</dbReference>
<dbReference type="OrthoDB" id="1681439at2759"/>
<dbReference type="InterPro" id="IPR003959">
    <property type="entry name" value="ATPase_AAA_core"/>
</dbReference>
<organism evidence="4 5">
    <name type="scientific">Rhododendron williamsianum</name>
    <dbReference type="NCBI Taxonomy" id="262921"/>
    <lineage>
        <taxon>Eukaryota</taxon>
        <taxon>Viridiplantae</taxon>
        <taxon>Streptophyta</taxon>
        <taxon>Embryophyta</taxon>
        <taxon>Tracheophyta</taxon>
        <taxon>Spermatophyta</taxon>
        <taxon>Magnoliopsida</taxon>
        <taxon>eudicotyledons</taxon>
        <taxon>Gunneridae</taxon>
        <taxon>Pentapetalae</taxon>
        <taxon>asterids</taxon>
        <taxon>Ericales</taxon>
        <taxon>Ericaceae</taxon>
        <taxon>Ericoideae</taxon>
        <taxon>Rhodoreae</taxon>
        <taxon>Rhododendron</taxon>
    </lineage>
</organism>
<evidence type="ECO:0000256" key="1">
    <source>
        <dbReference type="ARBA" id="ARBA00022741"/>
    </source>
</evidence>
<comment type="caution">
    <text evidence="4">The sequence shown here is derived from an EMBL/GenBank/DDBJ whole genome shotgun (WGS) entry which is preliminary data.</text>
</comment>
<dbReference type="EMBL" id="QEFC01001174">
    <property type="protein sequence ID" value="KAE9459343.1"/>
    <property type="molecule type" value="Genomic_DNA"/>
</dbReference>
<dbReference type="SUPFAM" id="SSF52540">
    <property type="entry name" value="P-loop containing nucleoside triphosphate hydrolases"/>
    <property type="match status" value="1"/>
</dbReference>